<dbReference type="Proteomes" id="UP001295423">
    <property type="component" value="Unassembled WGS sequence"/>
</dbReference>
<gene>
    <name evidence="1" type="ORF">CYCCA115_LOCUS22758</name>
</gene>
<keyword evidence="2" id="KW-1185">Reference proteome</keyword>
<sequence length="200" mass="22914">MSHRQTMELAQQSQMQMESLEYRLPPLFERHHSTVRYIRAGYYLDAIHSIMEGFSLNQASLEMQRDTATAKLIEVDSPRSDENINFVIDRNPMDLDTSDGQSPDEHLFVAMLYNLALSYHMLALSAIEEGGIDDGKQHCEHNIQGKEQIVGILGDALHLYEEASIRLHNLDPKLKSLLYSIPSLHSNMRHVKLLRLQSRS</sequence>
<reference evidence="1" key="1">
    <citation type="submission" date="2023-08" db="EMBL/GenBank/DDBJ databases">
        <authorList>
            <person name="Audoor S."/>
            <person name="Bilcke G."/>
        </authorList>
    </citation>
    <scope>NUCLEOTIDE SEQUENCE</scope>
</reference>
<accession>A0AAD2GAF2</accession>
<evidence type="ECO:0000313" key="2">
    <source>
        <dbReference type="Proteomes" id="UP001295423"/>
    </source>
</evidence>
<evidence type="ECO:0000313" key="1">
    <source>
        <dbReference type="EMBL" id="CAJ1967404.1"/>
    </source>
</evidence>
<proteinExistence type="predicted"/>
<organism evidence="1 2">
    <name type="scientific">Cylindrotheca closterium</name>
    <dbReference type="NCBI Taxonomy" id="2856"/>
    <lineage>
        <taxon>Eukaryota</taxon>
        <taxon>Sar</taxon>
        <taxon>Stramenopiles</taxon>
        <taxon>Ochrophyta</taxon>
        <taxon>Bacillariophyta</taxon>
        <taxon>Bacillariophyceae</taxon>
        <taxon>Bacillariophycidae</taxon>
        <taxon>Bacillariales</taxon>
        <taxon>Bacillariaceae</taxon>
        <taxon>Cylindrotheca</taxon>
    </lineage>
</organism>
<comment type="caution">
    <text evidence="1">The sequence shown here is derived from an EMBL/GenBank/DDBJ whole genome shotgun (WGS) entry which is preliminary data.</text>
</comment>
<name>A0AAD2GAF2_9STRA</name>
<dbReference type="AlphaFoldDB" id="A0AAD2GAF2"/>
<protein>
    <submittedName>
        <fullName evidence="1">Uncharacterized protein</fullName>
    </submittedName>
</protein>
<dbReference type="EMBL" id="CAKOGP040002325">
    <property type="protein sequence ID" value="CAJ1967404.1"/>
    <property type="molecule type" value="Genomic_DNA"/>
</dbReference>